<dbReference type="EMBL" id="RCNU01000015">
    <property type="protein sequence ID" value="RWQ91869.1"/>
    <property type="molecule type" value="Genomic_DNA"/>
</dbReference>
<accession>A0A443HJB0</accession>
<evidence type="ECO:0000256" key="1">
    <source>
        <dbReference type="ARBA" id="ARBA00022737"/>
    </source>
</evidence>
<evidence type="ECO:0000313" key="3">
    <source>
        <dbReference type="EMBL" id="RWQ91869.1"/>
    </source>
</evidence>
<dbReference type="SMART" id="SM00248">
    <property type="entry name" value="ANK"/>
    <property type="match status" value="5"/>
</dbReference>
<protein>
    <submittedName>
        <fullName evidence="3">Ankyrin repeat-containing domain protein</fullName>
    </submittedName>
</protein>
<dbReference type="STRING" id="264951.A0A443HJB0"/>
<dbReference type="Gene3D" id="1.25.40.20">
    <property type="entry name" value="Ankyrin repeat-containing domain"/>
    <property type="match status" value="1"/>
</dbReference>
<sequence>MGFSGLPSELHQLIAESLDSEDAINALARTNRTFYTQFNSFLYRYHLTRHAKRPPAPALIWAAQNGRHDTLVRLLDAGANLYHPRIWQEKPTSTGWTGLLPKHPVRLAAEKGHVKFLQTILDREQESFGSRLGPRGHAILFARAALNNHLPVVQMLLARGVNPWGKHTSFLSQGVQRQKFSREMLQVLLEDARHREHLQPFTTWEPIHMALRYAVERAKDIEVTRMILATGVDVNFLYSGMIVERRPLHYCHQLDLYQLLLEAGADPNIDNNDKWGPLAFAVGNFYPQHGQYQLSPKARSQRWEKIQLLFQYGADPARAGGGWALHGAVRDADFKLADFLADHGASISVTELSDADQALLDRAVEERAWETVMRLTPVNWSIIGSAGSAAHLYPRRAFA</sequence>
<dbReference type="VEuPathDB" id="FungiDB:C8Q69DRAFT_408532"/>
<comment type="caution">
    <text evidence="3">The sequence shown here is derived from an EMBL/GenBank/DDBJ whole genome shotgun (WGS) entry which is preliminary data.</text>
</comment>
<dbReference type="SUPFAM" id="SSF48403">
    <property type="entry name" value="Ankyrin repeat"/>
    <property type="match status" value="1"/>
</dbReference>
<keyword evidence="1" id="KW-0677">Repeat</keyword>
<keyword evidence="2" id="KW-0040">ANK repeat</keyword>
<dbReference type="GeneID" id="39597474"/>
<evidence type="ECO:0000313" key="4">
    <source>
        <dbReference type="Proteomes" id="UP000283841"/>
    </source>
</evidence>
<dbReference type="OrthoDB" id="366390at2759"/>
<dbReference type="InterPro" id="IPR036770">
    <property type="entry name" value="Ankyrin_rpt-contain_sf"/>
</dbReference>
<evidence type="ECO:0000256" key="2">
    <source>
        <dbReference type="ARBA" id="ARBA00023043"/>
    </source>
</evidence>
<dbReference type="RefSeq" id="XP_028481514.1">
    <property type="nucleotide sequence ID" value="XM_028628197.1"/>
</dbReference>
<proteinExistence type="predicted"/>
<dbReference type="PANTHER" id="PTHR24198">
    <property type="entry name" value="ANKYRIN REPEAT AND PROTEIN KINASE DOMAIN-CONTAINING PROTEIN"/>
    <property type="match status" value="1"/>
</dbReference>
<dbReference type="AlphaFoldDB" id="A0A443HJB0"/>
<keyword evidence="4" id="KW-1185">Reference proteome</keyword>
<name>A0A443HJB0_BYSSP</name>
<dbReference type="Proteomes" id="UP000283841">
    <property type="component" value="Unassembled WGS sequence"/>
</dbReference>
<dbReference type="PANTHER" id="PTHR24198:SF165">
    <property type="entry name" value="ANKYRIN REPEAT-CONTAINING PROTEIN-RELATED"/>
    <property type="match status" value="1"/>
</dbReference>
<gene>
    <name evidence="3" type="ORF">C8Q69DRAFT_408532</name>
</gene>
<organism evidence="3 4">
    <name type="scientific">Byssochlamys spectabilis</name>
    <name type="common">Paecilomyces variotii</name>
    <dbReference type="NCBI Taxonomy" id="264951"/>
    <lineage>
        <taxon>Eukaryota</taxon>
        <taxon>Fungi</taxon>
        <taxon>Dikarya</taxon>
        <taxon>Ascomycota</taxon>
        <taxon>Pezizomycotina</taxon>
        <taxon>Eurotiomycetes</taxon>
        <taxon>Eurotiomycetidae</taxon>
        <taxon>Eurotiales</taxon>
        <taxon>Thermoascaceae</taxon>
        <taxon>Paecilomyces</taxon>
    </lineage>
</organism>
<reference evidence="3 4" key="1">
    <citation type="journal article" date="2018" name="Front. Microbiol.">
        <title>Genomic and genetic insights into a cosmopolitan fungus, Paecilomyces variotii (Eurotiales).</title>
        <authorList>
            <person name="Urquhart A.S."/>
            <person name="Mondo S.J."/>
            <person name="Makela M.R."/>
            <person name="Hane J.K."/>
            <person name="Wiebenga A."/>
            <person name="He G."/>
            <person name="Mihaltcheva S."/>
            <person name="Pangilinan J."/>
            <person name="Lipzen A."/>
            <person name="Barry K."/>
            <person name="de Vries R.P."/>
            <person name="Grigoriev I.V."/>
            <person name="Idnurm A."/>
        </authorList>
    </citation>
    <scope>NUCLEOTIDE SEQUENCE [LARGE SCALE GENOMIC DNA]</scope>
    <source>
        <strain evidence="3 4">CBS 101075</strain>
    </source>
</reference>
<dbReference type="InterPro" id="IPR002110">
    <property type="entry name" value="Ankyrin_rpt"/>
</dbReference>